<dbReference type="PROSITE" id="PS51755">
    <property type="entry name" value="OMPR_PHOB"/>
    <property type="match status" value="1"/>
</dbReference>
<protein>
    <submittedName>
        <fullName evidence="10">Response regulator transcription factor</fullName>
    </submittedName>
</protein>
<dbReference type="RefSeq" id="WP_125713696.1">
    <property type="nucleotide sequence ID" value="NZ_JBHTOP010000022.1"/>
</dbReference>
<dbReference type="Proteomes" id="UP001597267">
    <property type="component" value="Unassembled WGS sequence"/>
</dbReference>
<sequence length="216" mass="24323">MFILVAEDDPNMAKILKMYLQKAGYQVMTVADGSAVLPILENQPVDLLVLDWMLPKVSGLELCQDIRLLNLPVKIMMLTAKTTAADELNGLTNGADEYVKKPFDMAVFLMRVKKLLGAKTVLSFDKIELNPTTFRVSKAGVPLKLTKKEYALLKYFLENQNIVLTRTQLLDHVWGLNYDGDIRTVDTHIKRLRQKIGADYIQTCFGTGYSLQVSHA</sequence>
<feature type="modified residue" description="4-aspartylphosphate" evidence="6">
    <location>
        <position position="51"/>
    </location>
</feature>
<gene>
    <name evidence="10" type="ORF">ACFQ5M_06335</name>
</gene>
<evidence type="ECO:0000256" key="6">
    <source>
        <dbReference type="PROSITE-ProRule" id="PRU00169"/>
    </source>
</evidence>
<dbReference type="InterPro" id="IPR001789">
    <property type="entry name" value="Sig_transdc_resp-reg_receiver"/>
</dbReference>
<organism evidence="10 11">
    <name type="scientific">Agrilactobacillus yilanensis</name>
    <dbReference type="NCBI Taxonomy" id="2485997"/>
    <lineage>
        <taxon>Bacteria</taxon>
        <taxon>Bacillati</taxon>
        <taxon>Bacillota</taxon>
        <taxon>Bacilli</taxon>
        <taxon>Lactobacillales</taxon>
        <taxon>Lactobacillaceae</taxon>
        <taxon>Agrilactobacillus</taxon>
    </lineage>
</organism>
<dbReference type="Gene3D" id="3.40.50.2300">
    <property type="match status" value="1"/>
</dbReference>
<dbReference type="Gene3D" id="1.10.10.10">
    <property type="entry name" value="Winged helix-like DNA-binding domain superfamily/Winged helix DNA-binding domain"/>
    <property type="match status" value="1"/>
</dbReference>
<evidence type="ECO:0000313" key="10">
    <source>
        <dbReference type="EMBL" id="MFD1671703.1"/>
    </source>
</evidence>
<evidence type="ECO:0000259" key="8">
    <source>
        <dbReference type="PROSITE" id="PS50110"/>
    </source>
</evidence>
<dbReference type="InterPro" id="IPR039420">
    <property type="entry name" value="WalR-like"/>
</dbReference>
<reference evidence="11" key="1">
    <citation type="journal article" date="2019" name="Int. J. Syst. Evol. Microbiol.">
        <title>The Global Catalogue of Microorganisms (GCM) 10K type strain sequencing project: providing services to taxonomists for standard genome sequencing and annotation.</title>
        <authorList>
            <consortium name="The Broad Institute Genomics Platform"/>
            <consortium name="The Broad Institute Genome Sequencing Center for Infectious Disease"/>
            <person name="Wu L."/>
            <person name="Ma J."/>
        </authorList>
    </citation>
    <scope>NUCLEOTIDE SEQUENCE [LARGE SCALE GENOMIC DNA]</scope>
    <source>
        <strain evidence="11">CCM 8896</strain>
    </source>
</reference>
<evidence type="ECO:0000256" key="2">
    <source>
        <dbReference type="ARBA" id="ARBA00023012"/>
    </source>
</evidence>
<dbReference type="CDD" id="cd17574">
    <property type="entry name" value="REC_OmpR"/>
    <property type="match status" value="1"/>
</dbReference>
<accession>A0ABW4J7Q7</accession>
<keyword evidence="11" id="KW-1185">Reference proteome</keyword>
<evidence type="ECO:0000259" key="9">
    <source>
        <dbReference type="PROSITE" id="PS51755"/>
    </source>
</evidence>
<keyword evidence="3" id="KW-0805">Transcription regulation</keyword>
<proteinExistence type="predicted"/>
<dbReference type="SUPFAM" id="SSF52172">
    <property type="entry name" value="CheY-like"/>
    <property type="match status" value="1"/>
</dbReference>
<feature type="domain" description="OmpR/PhoB-type" evidence="9">
    <location>
        <begin position="119"/>
        <end position="213"/>
    </location>
</feature>
<feature type="domain" description="Response regulatory" evidence="8">
    <location>
        <begin position="2"/>
        <end position="116"/>
    </location>
</feature>
<name>A0ABW4J7Q7_9LACO</name>
<dbReference type="Pfam" id="PF00486">
    <property type="entry name" value="Trans_reg_C"/>
    <property type="match status" value="1"/>
</dbReference>
<feature type="DNA-binding region" description="OmpR/PhoB-type" evidence="7">
    <location>
        <begin position="119"/>
        <end position="213"/>
    </location>
</feature>
<dbReference type="PROSITE" id="PS50110">
    <property type="entry name" value="RESPONSE_REGULATORY"/>
    <property type="match status" value="1"/>
</dbReference>
<dbReference type="Pfam" id="PF00072">
    <property type="entry name" value="Response_reg"/>
    <property type="match status" value="1"/>
</dbReference>
<evidence type="ECO:0000256" key="4">
    <source>
        <dbReference type="ARBA" id="ARBA00023125"/>
    </source>
</evidence>
<dbReference type="CDD" id="cd00383">
    <property type="entry name" value="trans_reg_C"/>
    <property type="match status" value="1"/>
</dbReference>
<keyword evidence="1 6" id="KW-0597">Phosphoprotein</keyword>
<dbReference type="PANTHER" id="PTHR48111:SF73">
    <property type="entry name" value="ALKALINE PHOSPHATASE SYNTHESIS TRANSCRIPTIONAL REGULATORY PROTEIN PHOP"/>
    <property type="match status" value="1"/>
</dbReference>
<evidence type="ECO:0000256" key="5">
    <source>
        <dbReference type="ARBA" id="ARBA00023163"/>
    </source>
</evidence>
<evidence type="ECO:0000256" key="1">
    <source>
        <dbReference type="ARBA" id="ARBA00022553"/>
    </source>
</evidence>
<evidence type="ECO:0000256" key="7">
    <source>
        <dbReference type="PROSITE-ProRule" id="PRU01091"/>
    </source>
</evidence>
<keyword evidence="5" id="KW-0804">Transcription</keyword>
<dbReference type="SMART" id="SM00448">
    <property type="entry name" value="REC"/>
    <property type="match status" value="1"/>
</dbReference>
<comment type="caution">
    <text evidence="10">The sequence shown here is derived from an EMBL/GenBank/DDBJ whole genome shotgun (WGS) entry which is preliminary data.</text>
</comment>
<keyword evidence="4 7" id="KW-0238">DNA-binding</keyword>
<evidence type="ECO:0000256" key="3">
    <source>
        <dbReference type="ARBA" id="ARBA00023015"/>
    </source>
</evidence>
<keyword evidence="2" id="KW-0902">Two-component regulatory system</keyword>
<dbReference type="InterPro" id="IPR001867">
    <property type="entry name" value="OmpR/PhoB-type_DNA-bd"/>
</dbReference>
<dbReference type="InterPro" id="IPR011006">
    <property type="entry name" value="CheY-like_superfamily"/>
</dbReference>
<evidence type="ECO:0000313" key="11">
    <source>
        <dbReference type="Proteomes" id="UP001597267"/>
    </source>
</evidence>
<dbReference type="EMBL" id="JBHTOP010000022">
    <property type="protein sequence ID" value="MFD1671703.1"/>
    <property type="molecule type" value="Genomic_DNA"/>
</dbReference>
<dbReference type="InterPro" id="IPR036388">
    <property type="entry name" value="WH-like_DNA-bd_sf"/>
</dbReference>
<dbReference type="SMART" id="SM00862">
    <property type="entry name" value="Trans_reg_C"/>
    <property type="match status" value="1"/>
</dbReference>
<dbReference type="PANTHER" id="PTHR48111">
    <property type="entry name" value="REGULATOR OF RPOS"/>
    <property type="match status" value="1"/>
</dbReference>